<name>A0ABD5Z2K9_9EURY</name>
<dbReference type="InterPro" id="IPR016195">
    <property type="entry name" value="Pol/histidinol_Pase-like"/>
</dbReference>
<accession>A0ABD5Z2K9</accession>
<dbReference type="CDD" id="cd07432">
    <property type="entry name" value="PHP_HisPPase"/>
    <property type="match status" value="1"/>
</dbReference>
<proteinExistence type="predicted"/>
<organism evidence="2 3">
    <name type="scientific">Halospeciosus flavus</name>
    <dbReference type="NCBI Taxonomy" id="3032283"/>
    <lineage>
        <taxon>Archaea</taxon>
        <taxon>Methanobacteriati</taxon>
        <taxon>Methanobacteriota</taxon>
        <taxon>Stenosarchaea group</taxon>
        <taxon>Halobacteria</taxon>
        <taxon>Halobacteriales</taxon>
        <taxon>Halobacteriaceae</taxon>
        <taxon>Halospeciosus</taxon>
    </lineage>
</organism>
<dbReference type="InterPro" id="IPR003141">
    <property type="entry name" value="Pol/His_phosphatase_N"/>
</dbReference>
<dbReference type="Pfam" id="PF13263">
    <property type="entry name" value="PHP_C"/>
    <property type="match status" value="1"/>
</dbReference>
<gene>
    <name evidence="2" type="ORF">ACFQJ9_08420</name>
</gene>
<dbReference type="Pfam" id="PF02811">
    <property type="entry name" value="PHP"/>
    <property type="match status" value="1"/>
</dbReference>
<keyword evidence="3" id="KW-1185">Reference proteome</keyword>
<dbReference type="AlphaFoldDB" id="A0ABD5Z2K9"/>
<dbReference type="EMBL" id="JBHTAR010000011">
    <property type="protein sequence ID" value="MFC7199434.1"/>
    <property type="molecule type" value="Genomic_DNA"/>
</dbReference>
<dbReference type="RefSeq" id="WP_279529365.1">
    <property type="nucleotide sequence ID" value="NZ_CP122312.1"/>
</dbReference>
<protein>
    <submittedName>
        <fullName evidence="2">CehA/McbA family metallohydrolase</fullName>
    </submittedName>
</protein>
<evidence type="ECO:0000259" key="1">
    <source>
        <dbReference type="SMART" id="SM00481"/>
    </source>
</evidence>
<dbReference type="InterPro" id="IPR052018">
    <property type="entry name" value="PHP_domain"/>
</dbReference>
<evidence type="ECO:0000313" key="2">
    <source>
        <dbReference type="EMBL" id="MFC7199434.1"/>
    </source>
</evidence>
<sequence length="266" mass="29039">MSSHETDETAVRTLAIDTHVHSEGSYDGHEPVDLLLEHAADIGLDGIVVTDHDTIEKSLEAARRASRHGLVGVPGVELSTAHGHLLAIGVEEVPERGLPFEEAVERVRELGGATVVPHPFQRTRHGVRRRHLAECEPEPHALEVYNSMLFTGYRNRRAATFAETYDYPQLGGSDAHFVPNVGRAYTEVDVEADPDTPADEIDVGAVVEAIRKGDTGVRGRRTPIRKSATQYAAGAARKAAYEVTSRMPYVPAWPSGYTSAQPHSQR</sequence>
<dbReference type="PANTHER" id="PTHR42924:SF3">
    <property type="entry name" value="POLYMERASE_HISTIDINOL PHOSPHATASE N-TERMINAL DOMAIN-CONTAINING PROTEIN"/>
    <property type="match status" value="1"/>
</dbReference>
<dbReference type="Gene3D" id="3.20.20.140">
    <property type="entry name" value="Metal-dependent hydrolases"/>
    <property type="match status" value="1"/>
</dbReference>
<comment type="caution">
    <text evidence="2">The sequence shown here is derived from an EMBL/GenBank/DDBJ whole genome shotgun (WGS) entry which is preliminary data.</text>
</comment>
<dbReference type="InterPro" id="IPR004013">
    <property type="entry name" value="PHP_dom"/>
</dbReference>
<evidence type="ECO:0000313" key="3">
    <source>
        <dbReference type="Proteomes" id="UP001596447"/>
    </source>
</evidence>
<dbReference type="PANTHER" id="PTHR42924">
    <property type="entry name" value="EXONUCLEASE"/>
    <property type="match status" value="1"/>
</dbReference>
<reference evidence="2 3" key="1">
    <citation type="journal article" date="2019" name="Int. J. Syst. Evol. Microbiol.">
        <title>The Global Catalogue of Microorganisms (GCM) 10K type strain sequencing project: providing services to taxonomists for standard genome sequencing and annotation.</title>
        <authorList>
            <consortium name="The Broad Institute Genomics Platform"/>
            <consortium name="The Broad Institute Genome Sequencing Center for Infectious Disease"/>
            <person name="Wu L."/>
            <person name="Ma J."/>
        </authorList>
    </citation>
    <scope>NUCLEOTIDE SEQUENCE [LARGE SCALE GENOMIC DNA]</scope>
    <source>
        <strain evidence="2 3">XZGYJ-43</strain>
    </source>
</reference>
<feature type="domain" description="Polymerase/histidinol phosphatase N-terminal" evidence="1">
    <location>
        <begin position="16"/>
        <end position="82"/>
    </location>
</feature>
<dbReference type="SMART" id="SM00481">
    <property type="entry name" value="POLIIIAc"/>
    <property type="match status" value="1"/>
</dbReference>
<dbReference type="SUPFAM" id="SSF89550">
    <property type="entry name" value="PHP domain-like"/>
    <property type="match status" value="1"/>
</dbReference>
<dbReference type="Proteomes" id="UP001596447">
    <property type="component" value="Unassembled WGS sequence"/>
</dbReference>
<dbReference type="NCBIfam" id="NF038032">
    <property type="entry name" value="CehA_McbA_metalo"/>
    <property type="match status" value="1"/>
</dbReference>